<keyword evidence="6 7" id="KW-0472">Membrane</keyword>
<evidence type="ECO:0000256" key="7">
    <source>
        <dbReference type="SAM" id="Phobius"/>
    </source>
</evidence>
<evidence type="ECO:0000256" key="2">
    <source>
        <dbReference type="ARBA" id="ARBA00007543"/>
    </source>
</evidence>
<sequence length="98" mass="11120">MLGILLIWQLLKSLDRKQERAPFVWTILIFVLTFIGLGLVVFPYIIPPEIPIYEAAAAPSSLVIMIVFIGCLIPVMLFYNLYQYIVFRGKVTGGHYGD</sequence>
<dbReference type="Proteomes" id="UP001050975">
    <property type="component" value="Unassembled WGS sequence"/>
</dbReference>
<dbReference type="InterPro" id="IPR003317">
    <property type="entry name" value="Cyt-d_oxidase_su2"/>
</dbReference>
<evidence type="ECO:0000256" key="1">
    <source>
        <dbReference type="ARBA" id="ARBA00004651"/>
    </source>
</evidence>
<dbReference type="GO" id="GO:0016682">
    <property type="term" value="F:oxidoreductase activity, acting on diphenols and related substances as donors, oxygen as acceptor"/>
    <property type="evidence" value="ECO:0007669"/>
    <property type="project" value="TreeGrafter"/>
</dbReference>
<evidence type="ECO:0000313" key="8">
    <source>
        <dbReference type="EMBL" id="GET41592.1"/>
    </source>
</evidence>
<evidence type="ECO:0000256" key="4">
    <source>
        <dbReference type="ARBA" id="ARBA00022692"/>
    </source>
</evidence>
<organism evidence="8 9">
    <name type="scientific">Microseira wollei NIES-4236</name>
    <dbReference type="NCBI Taxonomy" id="2530354"/>
    <lineage>
        <taxon>Bacteria</taxon>
        <taxon>Bacillati</taxon>
        <taxon>Cyanobacteriota</taxon>
        <taxon>Cyanophyceae</taxon>
        <taxon>Oscillatoriophycideae</taxon>
        <taxon>Aerosakkonematales</taxon>
        <taxon>Aerosakkonemataceae</taxon>
        <taxon>Microseira</taxon>
    </lineage>
</organism>
<dbReference type="GO" id="GO:0009055">
    <property type="term" value="F:electron transfer activity"/>
    <property type="evidence" value="ECO:0007669"/>
    <property type="project" value="TreeGrafter"/>
</dbReference>
<dbReference type="EMBL" id="BLAY01000127">
    <property type="protein sequence ID" value="GET41592.1"/>
    <property type="molecule type" value="Genomic_DNA"/>
</dbReference>
<feature type="transmembrane region" description="Helical" evidence="7">
    <location>
        <begin position="58"/>
        <end position="82"/>
    </location>
</feature>
<dbReference type="AlphaFoldDB" id="A0AAV3XPP9"/>
<evidence type="ECO:0000256" key="6">
    <source>
        <dbReference type="ARBA" id="ARBA00023136"/>
    </source>
</evidence>
<proteinExistence type="inferred from homology"/>
<feature type="transmembrane region" description="Helical" evidence="7">
    <location>
        <begin position="21"/>
        <end position="46"/>
    </location>
</feature>
<dbReference type="Pfam" id="PF02322">
    <property type="entry name" value="Cyt_bd_oxida_II"/>
    <property type="match status" value="1"/>
</dbReference>
<dbReference type="GO" id="GO:0005886">
    <property type="term" value="C:plasma membrane"/>
    <property type="evidence" value="ECO:0007669"/>
    <property type="project" value="UniProtKB-SubCell"/>
</dbReference>
<reference evidence="8" key="1">
    <citation type="submission" date="2019-10" db="EMBL/GenBank/DDBJ databases">
        <title>Draft genome sequece of Microseira wollei NIES-4236.</title>
        <authorList>
            <person name="Yamaguchi H."/>
            <person name="Suzuki S."/>
            <person name="Kawachi M."/>
        </authorList>
    </citation>
    <scope>NUCLEOTIDE SEQUENCE</scope>
    <source>
        <strain evidence="8">NIES-4236</strain>
    </source>
</reference>
<name>A0AAV3XPP9_9CYAN</name>
<dbReference type="PANTHER" id="PTHR43141">
    <property type="entry name" value="CYTOCHROME BD2 SUBUNIT II"/>
    <property type="match status" value="1"/>
</dbReference>
<comment type="similarity">
    <text evidence="2">Belongs to the cytochrome ubiquinol oxidase subunit 2 family.</text>
</comment>
<keyword evidence="4 7" id="KW-0812">Transmembrane</keyword>
<dbReference type="PANTHER" id="PTHR43141:SF4">
    <property type="entry name" value="CYTOCHROME BD2 SUBUNIT II"/>
    <property type="match status" value="1"/>
</dbReference>
<gene>
    <name evidence="8" type="ORF">MiSe_64040</name>
</gene>
<comment type="caution">
    <text evidence="8">The sequence shown here is derived from an EMBL/GenBank/DDBJ whole genome shotgun (WGS) entry which is preliminary data.</text>
</comment>
<keyword evidence="3" id="KW-1003">Cell membrane</keyword>
<comment type="subcellular location">
    <subcellularLocation>
        <location evidence="1">Cell membrane</location>
        <topology evidence="1">Multi-pass membrane protein</topology>
    </subcellularLocation>
</comment>
<evidence type="ECO:0000256" key="3">
    <source>
        <dbReference type="ARBA" id="ARBA00022475"/>
    </source>
</evidence>
<accession>A0AAV3XPP9</accession>
<protein>
    <submittedName>
        <fullName evidence="8">Cytochrome d ubiquinol oxidase subunit II</fullName>
    </submittedName>
</protein>
<evidence type="ECO:0000313" key="9">
    <source>
        <dbReference type="Proteomes" id="UP001050975"/>
    </source>
</evidence>
<keyword evidence="9" id="KW-1185">Reference proteome</keyword>
<dbReference type="GO" id="GO:0019646">
    <property type="term" value="P:aerobic electron transport chain"/>
    <property type="evidence" value="ECO:0007669"/>
    <property type="project" value="TreeGrafter"/>
</dbReference>
<keyword evidence="5 7" id="KW-1133">Transmembrane helix</keyword>
<dbReference type="GO" id="GO:0070069">
    <property type="term" value="C:cytochrome complex"/>
    <property type="evidence" value="ECO:0007669"/>
    <property type="project" value="TreeGrafter"/>
</dbReference>
<evidence type="ECO:0000256" key="5">
    <source>
        <dbReference type="ARBA" id="ARBA00022989"/>
    </source>
</evidence>